<keyword evidence="3 5" id="KW-1133">Transmembrane helix</keyword>
<evidence type="ECO:0000256" key="1">
    <source>
        <dbReference type="ARBA" id="ARBA00004141"/>
    </source>
</evidence>
<feature type="transmembrane region" description="Helical" evidence="5">
    <location>
        <begin position="265"/>
        <end position="286"/>
    </location>
</feature>
<reference evidence="6 7" key="1">
    <citation type="submission" date="2015-04" db="EMBL/GenBank/DDBJ databases">
        <title>Whole genome shotgun sequence of Flavihumibacter petaseus NBRC 106054.</title>
        <authorList>
            <person name="Miyazawa S."/>
            <person name="Hosoyama A."/>
            <person name="Hashimoto M."/>
            <person name="Noguchi M."/>
            <person name="Tsuchikane K."/>
            <person name="Ohji S."/>
            <person name="Yamazoe A."/>
            <person name="Ichikawa N."/>
            <person name="Kimura A."/>
            <person name="Fujita N."/>
        </authorList>
    </citation>
    <scope>NUCLEOTIDE SEQUENCE [LARGE SCALE GENOMIC DNA]</scope>
    <source>
        <strain evidence="6 7">NBRC 106054</strain>
    </source>
</reference>
<dbReference type="InterPro" id="IPR000537">
    <property type="entry name" value="UbiA_prenyltransferase"/>
</dbReference>
<keyword evidence="4 5" id="KW-0472">Membrane</keyword>
<keyword evidence="2 5" id="KW-0812">Transmembrane</keyword>
<protein>
    <recommendedName>
        <fullName evidence="8">1,4-dihydroxy-2-naphthoate octaprenyltransferase</fullName>
    </recommendedName>
</protein>
<evidence type="ECO:0000313" key="6">
    <source>
        <dbReference type="EMBL" id="GAO44990.1"/>
    </source>
</evidence>
<gene>
    <name evidence="6" type="ORF">FPE01S_04_02330</name>
</gene>
<evidence type="ECO:0000256" key="5">
    <source>
        <dbReference type="SAM" id="Phobius"/>
    </source>
</evidence>
<dbReference type="AlphaFoldDB" id="A0A0E9N6M0"/>
<dbReference type="Pfam" id="PF01040">
    <property type="entry name" value="UbiA"/>
    <property type="match status" value="1"/>
</dbReference>
<organism evidence="6 7">
    <name type="scientific">Flavihumibacter petaseus NBRC 106054</name>
    <dbReference type="NCBI Taxonomy" id="1220578"/>
    <lineage>
        <taxon>Bacteria</taxon>
        <taxon>Pseudomonadati</taxon>
        <taxon>Bacteroidota</taxon>
        <taxon>Chitinophagia</taxon>
        <taxon>Chitinophagales</taxon>
        <taxon>Chitinophagaceae</taxon>
        <taxon>Flavihumibacter</taxon>
    </lineage>
</organism>
<dbReference type="Proteomes" id="UP000033121">
    <property type="component" value="Unassembled WGS sequence"/>
</dbReference>
<dbReference type="STRING" id="1220578.FPE01S_04_02330"/>
<evidence type="ECO:0000256" key="4">
    <source>
        <dbReference type="ARBA" id="ARBA00023136"/>
    </source>
</evidence>
<comment type="caution">
    <text evidence="6">The sequence shown here is derived from an EMBL/GenBank/DDBJ whole genome shotgun (WGS) entry which is preliminary data.</text>
</comment>
<feature type="transmembrane region" description="Helical" evidence="5">
    <location>
        <begin position="88"/>
        <end position="109"/>
    </location>
</feature>
<evidence type="ECO:0000313" key="7">
    <source>
        <dbReference type="Proteomes" id="UP000033121"/>
    </source>
</evidence>
<comment type="subcellular location">
    <subcellularLocation>
        <location evidence="1">Membrane</location>
        <topology evidence="1">Multi-pass membrane protein</topology>
    </subcellularLocation>
</comment>
<feature type="transmembrane region" description="Helical" evidence="5">
    <location>
        <begin position="196"/>
        <end position="220"/>
    </location>
</feature>
<dbReference type="GO" id="GO:0016765">
    <property type="term" value="F:transferase activity, transferring alkyl or aryl (other than methyl) groups"/>
    <property type="evidence" value="ECO:0007669"/>
    <property type="project" value="InterPro"/>
</dbReference>
<evidence type="ECO:0008006" key="8">
    <source>
        <dbReference type="Google" id="ProtNLM"/>
    </source>
</evidence>
<accession>A0A0E9N6M0</accession>
<evidence type="ECO:0000256" key="2">
    <source>
        <dbReference type="ARBA" id="ARBA00022692"/>
    </source>
</evidence>
<name>A0A0E9N6M0_9BACT</name>
<feature type="transmembrane region" description="Helical" evidence="5">
    <location>
        <begin position="226"/>
        <end position="244"/>
    </location>
</feature>
<proteinExistence type="predicted"/>
<dbReference type="EMBL" id="BBWV01000004">
    <property type="protein sequence ID" value="GAO44990.1"/>
    <property type="molecule type" value="Genomic_DNA"/>
</dbReference>
<feature type="transmembrane region" description="Helical" evidence="5">
    <location>
        <begin position="130"/>
        <end position="149"/>
    </location>
</feature>
<keyword evidence="7" id="KW-1185">Reference proteome</keyword>
<feature type="transmembrane region" description="Helical" evidence="5">
    <location>
        <begin position="12"/>
        <end position="31"/>
    </location>
</feature>
<dbReference type="GO" id="GO:0016020">
    <property type="term" value="C:membrane"/>
    <property type="evidence" value="ECO:0007669"/>
    <property type="project" value="UniProtKB-SubCell"/>
</dbReference>
<sequence length="287" mass="31946">MLKPSTIQLLRFPFSFFLLPVFLFAVSQTVYTDWRSTLLAGIILHLLVYPASNGFNGYSDRDTSAVGGIRNPLQPTTELLTVVNIMDLLAIGLSFLITPWFALGVLLYIMASRLYSSRLTRIKRFPVGGFLLVIICQGALVYALSYHAAHLHHSLNPSLTGCVASTLLIGGAYPLTQVYQHEQDKQDNVHSISRLLGIKATFLFSGALFSLAFLALGLHFALQLELTRYLLLLLFFLPVLIYFTKWAAAVWKDPGAADFDHLMRMNLISSICSNAGFLFILILKLLD</sequence>
<evidence type="ECO:0000256" key="3">
    <source>
        <dbReference type="ARBA" id="ARBA00022989"/>
    </source>
</evidence>